<dbReference type="HOGENOM" id="CLU_1612693_0_0_1"/>
<accession>V4A859</accession>
<evidence type="ECO:0000313" key="8">
    <source>
        <dbReference type="Proteomes" id="UP000030746"/>
    </source>
</evidence>
<dbReference type="PANTHER" id="PTHR14948:SF25">
    <property type="entry name" value="DUF4190 DOMAIN-CONTAINING PROTEIN"/>
    <property type="match status" value="1"/>
</dbReference>
<dbReference type="AlphaFoldDB" id="V4A859"/>
<keyword evidence="3 6" id="KW-0812">Transmembrane</keyword>
<dbReference type="Proteomes" id="UP000030746">
    <property type="component" value="Unassembled WGS sequence"/>
</dbReference>
<dbReference type="STRING" id="225164.V4A859"/>
<dbReference type="CTD" id="20249495"/>
<comment type="subcellular location">
    <subcellularLocation>
        <location evidence="1">Membrane</location>
    </subcellularLocation>
</comment>
<dbReference type="EMBL" id="KB202591">
    <property type="protein sequence ID" value="ESO89461.1"/>
    <property type="molecule type" value="Genomic_DNA"/>
</dbReference>
<gene>
    <name evidence="7" type="ORF">LOTGIDRAFT_234304</name>
</gene>
<dbReference type="Pfam" id="PF04505">
    <property type="entry name" value="CD225"/>
    <property type="match status" value="1"/>
</dbReference>
<evidence type="ECO:0000256" key="1">
    <source>
        <dbReference type="ARBA" id="ARBA00004370"/>
    </source>
</evidence>
<keyword evidence="8" id="KW-1185">Reference proteome</keyword>
<comment type="similarity">
    <text evidence="2">Belongs to the CD225/Dispanin family.</text>
</comment>
<keyword evidence="4 6" id="KW-1133">Transmembrane helix</keyword>
<dbReference type="KEGG" id="lgi:LOTGIDRAFT_234304"/>
<dbReference type="InterPro" id="IPR007593">
    <property type="entry name" value="CD225/Dispanin_fam"/>
</dbReference>
<feature type="transmembrane region" description="Helical" evidence="6">
    <location>
        <begin position="132"/>
        <end position="160"/>
    </location>
</feature>
<dbReference type="RefSeq" id="XP_009059822.1">
    <property type="nucleotide sequence ID" value="XM_009061574.1"/>
</dbReference>
<reference evidence="7 8" key="1">
    <citation type="journal article" date="2013" name="Nature">
        <title>Insights into bilaterian evolution from three spiralian genomes.</title>
        <authorList>
            <person name="Simakov O."/>
            <person name="Marletaz F."/>
            <person name="Cho S.J."/>
            <person name="Edsinger-Gonzales E."/>
            <person name="Havlak P."/>
            <person name="Hellsten U."/>
            <person name="Kuo D.H."/>
            <person name="Larsson T."/>
            <person name="Lv J."/>
            <person name="Arendt D."/>
            <person name="Savage R."/>
            <person name="Osoegawa K."/>
            <person name="de Jong P."/>
            <person name="Grimwood J."/>
            <person name="Chapman J.A."/>
            <person name="Shapiro H."/>
            <person name="Aerts A."/>
            <person name="Otillar R.P."/>
            <person name="Terry A.Y."/>
            <person name="Boore J.L."/>
            <person name="Grigoriev I.V."/>
            <person name="Lindberg D.R."/>
            <person name="Seaver E.C."/>
            <person name="Weisblat D.A."/>
            <person name="Putnam N.H."/>
            <person name="Rokhsar D.S."/>
        </authorList>
    </citation>
    <scope>NUCLEOTIDE SEQUENCE [LARGE SCALE GENOMIC DNA]</scope>
</reference>
<dbReference type="OMA" id="ENQGSTH"/>
<proteinExistence type="inferred from homology"/>
<dbReference type="GO" id="GO:0016020">
    <property type="term" value="C:membrane"/>
    <property type="evidence" value="ECO:0007669"/>
    <property type="project" value="UniProtKB-SubCell"/>
</dbReference>
<dbReference type="InterPro" id="IPR051423">
    <property type="entry name" value="CD225/Dispanin"/>
</dbReference>
<organism evidence="7 8">
    <name type="scientific">Lottia gigantea</name>
    <name type="common">Giant owl limpet</name>
    <dbReference type="NCBI Taxonomy" id="225164"/>
    <lineage>
        <taxon>Eukaryota</taxon>
        <taxon>Metazoa</taxon>
        <taxon>Spiralia</taxon>
        <taxon>Lophotrochozoa</taxon>
        <taxon>Mollusca</taxon>
        <taxon>Gastropoda</taxon>
        <taxon>Patellogastropoda</taxon>
        <taxon>Lottioidea</taxon>
        <taxon>Lottiidae</taxon>
        <taxon>Lottia</taxon>
    </lineage>
</organism>
<evidence type="ECO:0000313" key="7">
    <source>
        <dbReference type="EMBL" id="ESO89461.1"/>
    </source>
</evidence>
<feature type="transmembrane region" description="Helical" evidence="6">
    <location>
        <begin position="87"/>
        <end position="111"/>
    </location>
</feature>
<evidence type="ECO:0000256" key="5">
    <source>
        <dbReference type="ARBA" id="ARBA00023136"/>
    </source>
</evidence>
<evidence type="ECO:0000256" key="6">
    <source>
        <dbReference type="SAM" id="Phobius"/>
    </source>
</evidence>
<name>V4A859_LOTGI</name>
<dbReference type="PANTHER" id="PTHR14948">
    <property type="entry name" value="NG5"/>
    <property type="match status" value="1"/>
</dbReference>
<dbReference type="GeneID" id="20249495"/>
<evidence type="ECO:0000256" key="4">
    <source>
        <dbReference type="ARBA" id="ARBA00022989"/>
    </source>
</evidence>
<protein>
    <submittedName>
        <fullName evidence="7">Uncharacterized protein</fullName>
    </submittedName>
</protein>
<dbReference type="OrthoDB" id="10038436at2759"/>
<evidence type="ECO:0000256" key="2">
    <source>
        <dbReference type="ARBA" id="ARBA00006843"/>
    </source>
</evidence>
<evidence type="ECO:0000256" key="3">
    <source>
        <dbReference type="ARBA" id="ARBA00022692"/>
    </source>
</evidence>
<sequence length="165" mass="18618">MRDLSMPSKSAYEYEDGRVYKVHGVGGHSSGSSAYSYSSHSSQRYQPEVVYHSNPAYPPHTYSTKPYVVINQPVNRDAVIQFRPNDYFPFSLFTCLCCFCPTGLVALYYSWKSRKASRRLDFNLALEDGKCAKTLGIVSLVIGIILIIMGIILLIVFYAFGFNKQ</sequence>
<keyword evidence="5 6" id="KW-0472">Membrane</keyword>